<feature type="compositionally biased region" description="Polar residues" evidence="1">
    <location>
        <begin position="367"/>
        <end position="379"/>
    </location>
</feature>
<feature type="region of interest" description="Disordered" evidence="1">
    <location>
        <begin position="798"/>
        <end position="841"/>
    </location>
</feature>
<feature type="compositionally biased region" description="Basic and acidic residues" evidence="1">
    <location>
        <begin position="552"/>
        <end position="563"/>
    </location>
</feature>
<feature type="region of interest" description="Disordered" evidence="1">
    <location>
        <begin position="347"/>
        <end position="387"/>
    </location>
</feature>
<feature type="compositionally biased region" description="Polar residues" evidence="1">
    <location>
        <begin position="917"/>
        <end position="926"/>
    </location>
</feature>
<feature type="compositionally biased region" description="Low complexity" evidence="1">
    <location>
        <begin position="894"/>
        <end position="910"/>
    </location>
</feature>
<accession>A0A2A9P7Q6</accession>
<reference evidence="2 3" key="2">
    <citation type="journal article" date="2017" name="Sci. Rep.">
        <title>Ant-infecting Ophiocordyceps genomes reveal a high diversity of potential behavioral manipulation genes and a possible major role for enterotoxins.</title>
        <authorList>
            <person name="de Bekker C."/>
            <person name="Ohm R.A."/>
            <person name="Evans H.C."/>
            <person name="Brachmann A."/>
            <person name="Hughes D.P."/>
        </authorList>
    </citation>
    <scope>NUCLEOTIDE SEQUENCE [LARGE SCALE GENOMIC DNA]</scope>
    <source>
        <strain evidence="2 3">SC16a</strain>
    </source>
</reference>
<name>A0A2A9P7Q6_OPHUN</name>
<feature type="compositionally biased region" description="Basic residues" evidence="1">
    <location>
        <begin position="589"/>
        <end position="598"/>
    </location>
</feature>
<feature type="region of interest" description="Disordered" evidence="1">
    <location>
        <begin position="118"/>
        <end position="294"/>
    </location>
</feature>
<feature type="region of interest" description="Disordered" evidence="1">
    <location>
        <begin position="429"/>
        <end position="455"/>
    </location>
</feature>
<feature type="compositionally biased region" description="Polar residues" evidence="1">
    <location>
        <begin position="804"/>
        <end position="813"/>
    </location>
</feature>
<evidence type="ECO:0000313" key="2">
    <source>
        <dbReference type="EMBL" id="PFH57555.1"/>
    </source>
</evidence>
<keyword evidence="3" id="KW-1185">Reference proteome</keyword>
<feature type="region of interest" description="Disordered" evidence="1">
    <location>
        <begin position="865"/>
        <end position="926"/>
    </location>
</feature>
<feature type="region of interest" description="Disordered" evidence="1">
    <location>
        <begin position="523"/>
        <end position="634"/>
    </location>
</feature>
<comment type="caution">
    <text evidence="2">The sequence shown here is derived from an EMBL/GenBank/DDBJ whole genome shotgun (WGS) entry which is preliminary data.</text>
</comment>
<proteinExistence type="predicted"/>
<protein>
    <submittedName>
        <fullName evidence="2">Uncharacterized protein</fullName>
    </submittedName>
</protein>
<feature type="compositionally biased region" description="Acidic residues" evidence="1">
    <location>
        <begin position="615"/>
        <end position="627"/>
    </location>
</feature>
<evidence type="ECO:0000256" key="1">
    <source>
        <dbReference type="SAM" id="MobiDB-lite"/>
    </source>
</evidence>
<organism evidence="2 3">
    <name type="scientific">Ophiocordyceps unilateralis</name>
    <name type="common">Zombie-ant fungus</name>
    <name type="synonym">Torrubia unilateralis</name>
    <dbReference type="NCBI Taxonomy" id="268505"/>
    <lineage>
        <taxon>Eukaryota</taxon>
        <taxon>Fungi</taxon>
        <taxon>Dikarya</taxon>
        <taxon>Ascomycota</taxon>
        <taxon>Pezizomycotina</taxon>
        <taxon>Sordariomycetes</taxon>
        <taxon>Hypocreomycetidae</taxon>
        <taxon>Hypocreales</taxon>
        <taxon>Ophiocordycipitaceae</taxon>
        <taxon>Ophiocordyceps</taxon>
    </lineage>
</organism>
<dbReference type="OrthoDB" id="5406427at2759"/>
<feature type="region of interest" description="Disordered" evidence="1">
    <location>
        <begin position="1021"/>
        <end position="1041"/>
    </location>
</feature>
<gene>
    <name evidence="2" type="ORF">XA68_14875</name>
</gene>
<feature type="compositionally biased region" description="Pro residues" evidence="1">
    <location>
        <begin position="135"/>
        <end position="145"/>
    </location>
</feature>
<evidence type="ECO:0000313" key="3">
    <source>
        <dbReference type="Proteomes" id="UP000037136"/>
    </source>
</evidence>
<dbReference type="STRING" id="268505.A0A2A9P7Q6"/>
<feature type="compositionally biased region" description="Low complexity" evidence="1">
    <location>
        <begin position="523"/>
        <end position="538"/>
    </location>
</feature>
<dbReference type="Proteomes" id="UP000037136">
    <property type="component" value="Unassembled WGS sequence"/>
</dbReference>
<feature type="compositionally biased region" description="Polar residues" evidence="1">
    <location>
        <begin position="171"/>
        <end position="182"/>
    </location>
</feature>
<sequence length="1058" mass="113027">MYIRISSSKDRRLWLRYILNNNKTISTIHERVKADDFATPDRSQLHAFRSLFRFDQICRSHRRFSPSHDPHALLAGHRCIAAARLRNMIATARGTGWGPATTASHVHSLEDPARRTFVSTDLSGPAGGVAREPSSTPPPPNPPFVFPARLASPSTAPSLHVRPDGPRPVSATESDPPSSPSRENGERPRKGLALPAFSFNPGASLGQEPESSAFLSPPITPTSQSPRPIPSPVRPTRHGHRRGGSEFIGGSIRDGNSIALISTSPTKSDSGFASSAGLAPPARRHRRGLSGAVSAHDLSQLSKSPAHVMPRGSSAPNSPTYFTLVRDIPFPAHDKDLGTPDTLHLCRDAKSPGDDDTMEAARPTTPVAHTSDSEPSSPRQARLGRTRVGFSDKLEFIPRPLSLVSSDTSSTATARPGHSVSGSISSIVSVASPSGRGHPTVLPRSPARELTDSRPSTAGAVLENLANLPVNCAATNASPRRRNSTPTLLAMVEAQAPIQASNTSTVRAPKRWSFFGFEPSFISSAAPSKPRPSSSSSSLESVIRGVSGASSSDHDSDSTETGKESQVSGSNKRSRKRRVKGWAGSILPRKPKGHKKHRIVMDLQPPTLPASVDRPEEDTEQDTDDAETPGPDSLAFRLNVVEPPAVAQGSCGEKRQSRDDASYPMIDLDAALGPFNTPLPLNPEWEAAQRAAGSSGKRRMHSAQGMKNFSGPGMHYHRRAESAPDLPPFDLGRSGVPRFNSNSTMADVFEEDEDEEGITVAKDQVAIRDIAAFAALRGSGPSHGATGSMTRSPVDSSALAAVVPSSTTATVPSQVAVEEGESDEKATGTPARTQCSKGSLRHEVVEETPSIIFCSANAMFNGPDVAMPSPQRLTAPHEASPLEPYTASMPPISPRSTTHTSSAHASPRSPMSADTPRMSTAPSMTDKNSLQSLLMGEPGPEVRISADYDMRSLASSNSTMTRDSAFIPSQRMSQPSFREQRPVSVSSAAFGRRRSSLVSLSRLISSAHGERSKLSMEVTLDNEPEVKKSKSVGSKTKERLGRMIQFWKPKDGAVRQPE</sequence>
<feature type="compositionally biased region" description="Polar residues" evidence="1">
    <location>
        <begin position="259"/>
        <end position="273"/>
    </location>
</feature>
<reference evidence="2 3" key="1">
    <citation type="journal article" date="2015" name="BMC Genomics">
        <title>Gene expression during zombie ant biting behavior reflects the complexity underlying fungal parasitic behavioral manipulation.</title>
        <authorList>
            <person name="de Bekker C."/>
            <person name="Ohm R.A."/>
            <person name="Loreto R.G."/>
            <person name="Sebastian A."/>
            <person name="Albert I."/>
            <person name="Merrow M."/>
            <person name="Brachmann A."/>
            <person name="Hughes D.P."/>
        </authorList>
    </citation>
    <scope>NUCLEOTIDE SEQUENCE [LARGE SCALE GENOMIC DNA]</scope>
    <source>
        <strain evidence="2 3">SC16a</strain>
    </source>
</reference>
<dbReference type="EMBL" id="LAZP02000394">
    <property type="protein sequence ID" value="PFH57555.1"/>
    <property type="molecule type" value="Genomic_DNA"/>
</dbReference>
<dbReference type="AlphaFoldDB" id="A0A2A9P7Q6"/>